<dbReference type="InterPro" id="IPR006176">
    <property type="entry name" value="3-OHacyl-CoA_DH_NAD-bd"/>
</dbReference>
<evidence type="ECO:0000256" key="1">
    <source>
        <dbReference type="ARBA" id="ARBA00009463"/>
    </source>
</evidence>
<accession>A0A211ZQC9</accession>
<comment type="similarity">
    <text evidence="1">Belongs to the 3-hydroxyacyl-CoA dehydrogenase family.</text>
</comment>
<feature type="binding site" evidence="4">
    <location>
        <position position="119"/>
    </location>
    <ligand>
        <name>NAD(+)</name>
        <dbReference type="ChEBI" id="CHEBI:57540"/>
    </ligand>
</feature>
<feature type="binding site" evidence="4">
    <location>
        <position position="97"/>
    </location>
    <ligand>
        <name>NAD(+)</name>
        <dbReference type="ChEBI" id="CHEBI:57540"/>
    </ligand>
</feature>
<keyword evidence="8" id="KW-1185">Reference proteome</keyword>
<feature type="binding site" evidence="4">
    <location>
        <position position="277"/>
    </location>
    <ligand>
        <name>NAD(+)</name>
        <dbReference type="ChEBI" id="CHEBI:57540"/>
    </ligand>
</feature>
<name>A0A211ZQC9_9PROT</name>
<dbReference type="STRING" id="1122125.GCA_000423185_06469"/>
<dbReference type="InterPro" id="IPR053562">
    <property type="entry name" value="3-Hydroxyacyl-CoA_DH-like"/>
</dbReference>
<dbReference type="SUPFAM" id="SSF48179">
    <property type="entry name" value="6-phosphogluconate dehydrogenase C-terminal domain-like"/>
    <property type="match status" value="1"/>
</dbReference>
<comment type="caution">
    <text evidence="7">The sequence shown here is derived from an EMBL/GenBank/DDBJ whole genome shotgun (WGS) entry which is preliminary data.</text>
</comment>
<feature type="binding site" evidence="4">
    <location>
        <position position="35"/>
    </location>
    <ligand>
        <name>NAD(+)</name>
        <dbReference type="ChEBI" id="CHEBI:57540"/>
    </ligand>
</feature>
<proteinExistence type="inferred from homology"/>
<protein>
    <submittedName>
        <fullName evidence="7">3-hydroxybutyryl-CoA dehydrogenase</fullName>
    </submittedName>
</protein>
<dbReference type="GO" id="GO:0070403">
    <property type="term" value="F:NAD+ binding"/>
    <property type="evidence" value="ECO:0007669"/>
    <property type="project" value="InterPro"/>
</dbReference>
<feature type="domain" description="3-hydroxyacyl-CoA dehydrogenase NAD binding" evidence="6">
    <location>
        <begin position="7"/>
        <end position="184"/>
    </location>
</feature>
<dbReference type="InterPro" id="IPR006180">
    <property type="entry name" value="3-OHacyl-CoA_DH_CS"/>
</dbReference>
<evidence type="ECO:0000259" key="5">
    <source>
        <dbReference type="Pfam" id="PF00725"/>
    </source>
</evidence>
<feature type="site" description="Important for catalytic activity" evidence="3">
    <location>
        <position position="140"/>
    </location>
</feature>
<dbReference type="GO" id="GO:0016616">
    <property type="term" value="F:oxidoreductase activity, acting on the CH-OH group of donors, NAD or NADP as acceptor"/>
    <property type="evidence" value="ECO:0007669"/>
    <property type="project" value="InterPro"/>
</dbReference>
<dbReference type="Pfam" id="PF00725">
    <property type="entry name" value="3HCDH"/>
    <property type="match status" value="1"/>
</dbReference>
<dbReference type="Proteomes" id="UP000196655">
    <property type="component" value="Unassembled WGS sequence"/>
</dbReference>
<dbReference type="Pfam" id="PF02737">
    <property type="entry name" value="3HCDH_N"/>
    <property type="match status" value="1"/>
</dbReference>
<evidence type="ECO:0000256" key="4">
    <source>
        <dbReference type="PIRSR" id="PIRSR000105-2"/>
    </source>
</evidence>
<evidence type="ECO:0000256" key="2">
    <source>
        <dbReference type="ARBA" id="ARBA00023002"/>
    </source>
</evidence>
<dbReference type="PANTHER" id="PTHR48075:SF5">
    <property type="entry name" value="3-HYDROXYBUTYRYL-COA DEHYDROGENASE"/>
    <property type="match status" value="1"/>
</dbReference>
<dbReference type="NCBIfam" id="NF042925">
    <property type="entry name" value="FHMPC_DH"/>
    <property type="match status" value="1"/>
</dbReference>
<dbReference type="RefSeq" id="WP_088150728.1">
    <property type="nucleotide sequence ID" value="NZ_NHON01000013.1"/>
</dbReference>
<dbReference type="PROSITE" id="PS00067">
    <property type="entry name" value="3HCDH"/>
    <property type="match status" value="1"/>
</dbReference>
<gene>
    <name evidence="7" type="ORF">BWR60_09270</name>
</gene>
<dbReference type="SUPFAM" id="SSF51735">
    <property type="entry name" value="NAD(P)-binding Rossmann-fold domains"/>
    <property type="match status" value="1"/>
</dbReference>
<dbReference type="Gene3D" id="3.40.50.720">
    <property type="entry name" value="NAD(P)-binding Rossmann-like Domain"/>
    <property type="match status" value="1"/>
</dbReference>
<dbReference type="InterPro" id="IPR008927">
    <property type="entry name" value="6-PGluconate_DH-like_C_sf"/>
</dbReference>
<dbReference type="PIRSF" id="PIRSF000105">
    <property type="entry name" value="HCDH"/>
    <property type="match status" value="1"/>
</dbReference>
<reference evidence="8" key="1">
    <citation type="submission" date="2017-05" db="EMBL/GenBank/DDBJ databases">
        <authorList>
            <person name="Macchi M."/>
            <person name="Festa S."/>
            <person name="Coppotelli B.M."/>
            <person name="Morelli I.S."/>
        </authorList>
    </citation>
    <scope>NUCLEOTIDE SEQUENCE [LARGE SCALE GENOMIC DNA]</scope>
    <source>
        <strain evidence="8">I</strain>
    </source>
</reference>
<evidence type="ECO:0000256" key="3">
    <source>
        <dbReference type="PIRSR" id="PIRSR000105-1"/>
    </source>
</evidence>
<feature type="binding site" evidence="4">
    <location>
        <position position="143"/>
    </location>
    <ligand>
        <name>NAD(+)</name>
        <dbReference type="ChEBI" id="CHEBI:57540"/>
    </ligand>
</feature>
<dbReference type="PANTHER" id="PTHR48075">
    <property type="entry name" value="3-HYDROXYACYL-COA DEHYDROGENASE FAMILY PROTEIN"/>
    <property type="match status" value="1"/>
</dbReference>
<evidence type="ECO:0000313" key="8">
    <source>
        <dbReference type="Proteomes" id="UP000196655"/>
    </source>
</evidence>
<evidence type="ECO:0000313" key="7">
    <source>
        <dbReference type="EMBL" id="OWJ67386.1"/>
    </source>
</evidence>
<feature type="binding site" evidence="4">
    <location>
        <position position="92"/>
    </location>
    <ligand>
        <name>NAD(+)</name>
        <dbReference type="ChEBI" id="CHEBI:57540"/>
    </ligand>
</feature>
<keyword evidence="4" id="KW-0520">NAD</keyword>
<evidence type="ECO:0000259" key="6">
    <source>
        <dbReference type="Pfam" id="PF02737"/>
    </source>
</evidence>
<keyword evidence="2" id="KW-0560">Oxidoreductase</keyword>
<dbReference type="EMBL" id="NHON01000013">
    <property type="protein sequence ID" value="OWJ67386.1"/>
    <property type="molecule type" value="Genomic_DNA"/>
</dbReference>
<dbReference type="Gene3D" id="1.10.1040.10">
    <property type="entry name" value="N-(1-d-carboxylethyl)-l-norvaline Dehydrogenase, domain 2"/>
    <property type="match status" value="1"/>
</dbReference>
<dbReference type="InterPro" id="IPR022694">
    <property type="entry name" value="3-OHacyl-CoA_DH"/>
</dbReference>
<dbReference type="InterPro" id="IPR036291">
    <property type="entry name" value="NAD(P)-bd_dom_sf"/>
</dbReference>
<dbReference type="OrthoDB" id="9803287at2"/>
<sequence>MPDARLHVAVIGLGTMGPGIAATLARGGMGVRVHDTVPAAIERARAAIPQAGSVLDRLGIAPPDSGEGAVSFHEDLESAVAGAGLVIENVPEKVEVKAAVYRALDPLLPAETIVASDTSGIPITTLQGFLSHPERLIGMHWSNPPHIIPMIEVIAGRHTAPATVSFIADLVRSLKLLPVVVKKDVPGFVENRILYALLREAIDLVDQGVIDEEGMDTCVSWGIGYKLAVVGPMRLLDMAGLDIYQSVASFLNADLSDRKDVAGYVTERARAGKLGIKSGEGIFPYTPEQIRELQAERARQLVAVRRILEGRDG</sequence>
<feature type="domain" description="3-hydroxyacyl-CoA dehydrogenase C-terminal" evidence="5">
    <location>
        <begin position="187"/>
        <end position="284"/>
    </location>
</feature>
<dbReference type="InterPro" id="IPR006108">
    <property type="entry name" value="3HC_DH_C"/>
</dbReference>
<feature type="binding site" evidence="4">
    <location>
        <begin position="12"/>
        <end position="17"/>
    </location>
    <ligand>
        <name>NAD(+)</name>
        <dbReference type="ChEBI" id="CHEBI:57540"/>
    </ligand>
</feature>
<dbReference type="GO" id="GO:0006631">
    <property type="term" value="P:fatty acid metabolic process"/>
    <property type="evidence" value="ECO:0007669"/>
    <property type="project" value="InterPro"/>
</dbReference>
<dbReference type="InterPro" id="IPR013328">
    <property type="entry name" value="6PGD_dom2"/>
</dbReference>
<dbReference type="AlphaFoldDB" id="A0A211ZQC9"/>
<organism evidence="7 8">
    <name type="scientific">Inquilinus limosus</name>
    <dbReference type="NCBI Taxonomy" id="171674"/>
    <lineage>
        <taxon>Bacteria</taxon>
        <taxon>Pseudomonadati</taxon>
        <taxon>Pseudomonadota</taxon>
        <taxon>Alphaproteobacteria</taxon>
        <taxon>Rhodospirillales</taxon>
        <taxon>Rhodospirillaceae</taxon>
        <taxon>Inquilinus</taxon>
    </lineage>
</organism>